<dbReference type="InterPro" id="IPR019554">
    <property type="entry name" value="Soluble_ligand-bd"/>
</dbReference>
<dbReference type="Proteomes" id="UP000824037">
    <property type="component" value="Unassembled WGS sequence"/>
</dbReference>
<dbReference type="InterPro" id="IPR003583">
    <property type="entry name" value="Hlx-hairpin-Hlx_DNA-bd_motif"/>
</dbReference>
<dbReference type="Pfam" id="PF10531">
    <property type="entry name" value="SLBB"/>
    <property type="match status" value="1"/>
</dbReference>
<protein>
    <submittedName>
        <fullName evidence="3">Helix-hairpin-helix domain-containing protein</fullName>
    </submittedName>
</protein>
<dbReference type="EMBL" id="DXBY01000324">
    <property type="protein sequence ID" value="HIZ37849.1"/>
    <property type="molecule type" value="Genomic_DNA"/>
</dbReference>
<evidence type="ECO:0000256" key="1">
    <source>
        <dbReference type="SAM" id="MobiDB-lite"/>
    </source>
</evidence>
<gene>
    <name evidence="3" type="ORF">H9815_18890</name>
</gene>
<evidence type="ECO:0000259" key="2">
    <source>
        <dbReference type="SMART" id="SM00278"/>
    </source>
</evidence>
<organism evidence="3 4">
    <name type="scientific">Candidatus Ruania gallistercoris</name>
    <dbReference type="NCBI Taxonomy" id="2838746"/>
    <lineage>
        <taxon>Bacteria</taxon>
        <taxon>Bacillati</taxon>
        <taxon>Actinomycetota</taxon>
        <taxon>Actinomycetes</taxon>
        <taxon>Micrococcales</taxon>
        <taxon>Ruaniaceae</taxon>
        <taxon>Ruania</taxon>
    </lineage>
</organism>
<evidence type="ECO:0000313" key="3">
    <source>
        <dbReference type="EMBL" id="HIZ37849.1"/>
    </source>
</evidence>
<comment type="caution">
    <text evidence="3">The sequence shown here is derived from an EMBL/GenBank/DDBJ whole genome shotgun (WGS) entry which is preliminary data.</text>
</comment>
<dbReference type="GO" id="GO:0015628">
    <property type="term" value="P:protein secretion by the type II secretion system"/>
    <property type="evidence" value="ECO:0007669"/>
    <property type="project" value="TreeGrafter"/>
</dbReference>
<feature type="domain" description="Helix-hairpin-helix DNA-binding motif class 1" evidence="2">
    <location>
        <begin position="143"/>
        <end position="162"/>
    </location>
</feature>
<name>A0A9D2EHQ7_9MICO</name>
<dbReference type="GO" id="GO:0015627">
    <property type="term" value="C:type II protein secretion system complex"/>
    <property type="evidence" value="ECO:0007669"/>
    <property type="project" value="TreeGrafter"/>
</dbReference>
<dbReference type="SUPFAM" id="SSF47781">
    <property type="entry name" value="RuvA domain 2-like"/>
    <property type="match status" value="1"/>
</dbReference>
<dbReference type="PANTHER" id="PTHR21180:SF32">
    <property type="entry name" value="ENDONUCLEASE_EXONUCLEASE_PHOSPHATASE FAMILY DOMAIN-CONTAINING PROTEIN 1"/>
    <property type="match status" value="1"/>
</dbReference>
<feature type="region of interest" description="Disordered" evidence="1">
    <location>
        <begin position="108"/>
        <end position="128"/>
    </location>
</feature>
<evidence type="ECO:0000313" key="4">
    <source>
        <dbReference type="Proteomes" id="UP000824037"/>
    </source>
</evidence>
<dbReference type="NCBIfam" id="TIGR00426">
    <property type="entry name" value="competence protein ComEA helix-hairpin-helix repeat region"/>
    <property type="match status" value="1"/>
</dbReference>
<feature type="region of interest" description="Disordered" evidence="1">
    <location>
        <begin position="1"/>
        <end position="43"/>
    </location>
</feature>
<dbReference type="AlphaFoldDB" id="A0A9D2EHQ7"/>
<dbReference type="Gene3D" id="1.10.150.320">
    <property type="entry name" value="Photosystem II 12 kDa extrinsic protein"/>
    <property type="match status" value="1"/>
</dbReference>
<dbReference type="InterPro" id="IPR004509">
    <property type="entry name" value="Competence_ComEA_HhH"/>
</dbReference>
<dbReference type="PANTHER" id="PTHR21180">
    <property type="entry name" value="ENDONUCLEASE/EXONUCLEASE/PHOSPHATASE FAMILY DOMAIN-CONTAINING PROTEIN 1"/>
    <property type="match status" value="1"/>
</dbReference>
<dbReference type="SMART" id="SM00278">
    <property type="entry name" value="HhH1"/>
    <property type="match status" value="2"/>
</dbReference>
<proteinExistence type="predicted"/>
<dbReference type="InterPro" id="IPR051675">
    <property type="entry name" value="Endo/Exo/Phosphatase_dom_1"/>
</dbReference>
<dbReference type="GO" id="GO:0003677">
    <property type="term" value="F:DNA binding"/>
    <property type="evidence" value="ECO:0007669"/>
    <property type="project" value="InterPro"/>
</dbReference>
<sequence length="195" mass="19022">MLTGVLQLGSAPASPGGPATLPVPSAVPSASGDGEPSPSGTEAASAAAVLYVHVAGAVREPGLVQLAPGDRVADAISAAGGASAAADLDLVNLAAPVSDGEQVYLPAEGEDLPPNGAEAGTGPGAAQEEAPTAVVDVNTAGAQELETLPGIGPARAADIIAYREQDGPFQSVEDLLGVPGIGPATLDRLRDRVRV</sequence>
<feature type="domain" description="Helix-hairpin-helix DNA-binding motif class 1" evidence="2">
    <location>
        <begin position="173"/>
        <end position="192"/>
    </location>
</feature>
<dbReference type="InterPro" id="IPR010994">
    <property type="entry name" value="RuvA_2-like"/>
</dbReference>
<accession>A0A9D2EHQ7</accession>
<dbReference type="Gene3D" id="3.10.560.10">
    <property type="entry name" value="Outer membrane lipoprotein wza domain like"/>
    <property type="match status" value="1"/>
</dbReference>
<dbReference type="Pfam" id="PF12836">
    <property type="entry name" value="HHH_3"/>
    <property type="match status" value="1"/>
</dbReference>
<reference evidence="3" key="2">
    <citation type="submission" date="2021-04" db="EMBL/GenBank/DDBJ databases">
        <authorList>
            <person name="Gilroy R."/>
        </authorList>
    </citation>
    <scope>NUCLEOTIDE SEQUENCE</scope>
    <source>
        <strain evidence="3">ChiGjej4B4-7305</strain>
    </source>
</reference>
<reference evidence="3" key="1">
    <citation type="journal article" date="2021" name="PeerJ">
        <title>Extensive microbial diversity within the chicken gut microbiome revealed by metagenomics and culture.</title>
        <authorList>
            <person name="Gilroy R."/>
            <person name="Ravi A."/>
            <person name="Getino M."/>
            <person name="Pursley I."/>
            <person name="Horton D.L."/>
            <person name="Alikhan N.F."/>
            <person name="Baker D."/>
            <person name="Gharbi K."/>
            <person name="Hall N."/>
            <person name="Watson M."/>
            <person name="Adriaenssens E.M."/>
            <person name="Foster-Nyarko E."/>
            <person name="Jarju S."/>
            <person name="Secka A."/>
            <person name="Antonio M."/>
            <person name="Oren A."/>
            <person name="Chaudhuri R.R."/>
            <person name="La Ragione R."/>
            <person name="Hildebrand F."/>
            <person name="Pallen M.J."/>
        </authorList>
    </citation>
    <scope>NUCLEOTIDE SEQUENCE</scope>
    <source>
        <strain evidence="3">ChiGjej4B4-7305</strain>
    </source>
</reference>
<dbReference type="GO" id="GO:0006281">
    <property type="term" value="P:DNA repair"/>
    <property type="evidence" value="ECO:0007669"/>
    <property type="project" value="InterPro"/>
</dbReference>